<evidence type="ECO:0000256" key="2">
    <source>
        <dbReference type="ARBA" id="ARBA00022630"/>
    </source>
</evidence>
<evidence type="ECO:0000256" key="4">
    <source>
        <dbReference type="ARBA" id="ARBA00023002"/>
    </source>
</evidence>
<comment type="similarity">
    <text evidence="1">Belongs to the GMC oxidoreductase family.</text>
</comment>
<evidence type="ECO:0000259" key="6">
    <source>
        <dbReference type="Pfam" id="PF05199"/>
    </source>
</evidence>
<gene>
    <name evidence="7" type="ORF">H9786_01705</name>
</gene>
<dbReference type="Gene3D" id="3.50.50.60">
    <property type="entry name" value="FAD/NAD(P)-binding domain"/>
    <property type="match status" value="1"/>
</dbReference>
<dbReference type="EMBL" id="DWZH01000012">
    <property type="protein sequence ID" value="HJB09237.1"/>
    <property type="molecule type" value="Genomic_DNA"/>
</dbReference>
<protein>
    <submittedName>
        <fullName evidence="7">GMC family oxidoreductase</fullName>
    </submittedName>
</protein>
<dbReference type="PANTHER" id="PTHR46056:SF12">
    <property type="entry name" value="LONG-CHAIN-ALCOHOL OXIDASE"/>
    <property type="match status" value="1"/>
</dbReference>
<keyword evidence="3" id="KW-0274">FAD</keyword>
<proteinExistence type="inferred from homology"/>
<name>A0A9D2LAV2_9MICO</name>
<evidence type="ECO:0000313" key="7">
    <source>
        <dbReference type="EMBL" id="HJB09237.1"/>
    </source>
</evidence>
<dbReference type="InterPro" id="IPR036188">
    <property type="entry name" value="FAD/NAD-bd_sf"/>
</dbReference>
<comment type="caution">
    <text evidence="7">The sequence shown here is derived from an EMBL/GenBank/DDBJ whole genome shotgun (WGS) entry which is preliminary data.</text>
</comment>
<evidence type="ECO:0000256" key="1">
    <source>
        <dbReference type="ARBA" id="ARBA00010790"/>
    </source>
</evidence>
<evidence type="ECO:0000313" key="8">
    <source>
        <dbReference type="Proteomes" id="UP000823823"/>
    </source>
</evidence>
<reference evidence="7" key="2">
    <citation type="submission" date="2021-04" db="EMBL/GenBank/DDBJ databases">
        <authorList>
            <person name="Gilroy R."/>
        </authorList>
    </citation>
    <scope>NUCLEOTIDE SEQUENCE</scope>
    <source>
        <strain evidence="7">ChiHjej13B12-24818</strain>
    </source>
</reference>
<feature type="region of interest" description="Disordered" evidence="5">
    <location>
        <begin position="1"/>
        <end position="29"/>
    </location>
</feature>
<evidence type="ECO:0000256" key="3">
    <source>
        <dbReference type="ARBA" id="ARBA00022827"/>
    </source>
</evidence>
<feature type="domain" description="Glucose-methanol-choline oxidoreductase C-terminal" evidence="6">
    <location>
        <begin position="16"/>
        <end position="70"/>
    </location>
</feature>
<sequence length="88" mass="9465">MYRAVGAVGTYRTAPHPSTHNLGTCRMSERPEDGVVDNWGRAHEVPDLFVSDGSQFTSGAAADPTLTIVSLVNQQAEHLTEALRTGEI</sequence>
<evidence type="ECO:0000256" key="5">
    <source>
        <dbReference type="SAM" id="MobiDB-lite"/>
    </source>
</evidence>
<accession>A0A9D2LAV2</accession>
<dbReference type="InterPro" id="IPR007867">
    <property type="entry name" value="GMC_OxRtase_C"/>
</dbReference>
<dbReference type="GO" id="GO:0016614">
    <property type="term" value="F:oxidoreductase activity, acting on CH-OH group of donors"/>
    <property type="evidence" value="ECO:0007669"/>
    <property type="project" value="InterPro"/>
</dbReference>
<keyword evidence="2" id="KW-0285">Flavoprotein</keyword>
<dbReference type="Proteomes" id="UP000823823">
    <property type="component" value="Unassembled WGS sequence"/>
</dbReference>
<organism evidence="7 8">
    <name type="scientific">Candidatus Brachybacterium merdavium</name>
    <dbReference type="NCBI Taxonomy" id="2838513"/>
    <lineage>
        <taxon>Bacteria</taxon>
        <taxon>Bacillati</taxon>
        <taxon>Actinomycetota</taxon>
        <taxon>Actinomycetes</taxon>
        <taxon>Micrococcales</taxon>
        <taxon>Dermabacteraceae</taxon>
        <taxon>Brachybacterium</taxon>
    </lineage>
</organism>
<keyword evidence="4" id="KW-0560">Oxidoreductase</keyword>
<dbReference type="AlphaFoldDB" id="A0A9D2LAV2"/>
<dbReference type="SUPFAM" id="SSF51905">
    <property type="entry name" value="FAD/NAD(P)-binding domain"/>
    <property type="match status" value="1"/>
</dbReference>
<reference evidence="7" key="1">
    <citation type="journal article" date="2021" name="PeerJ">
        <title>Extensive microbial diversity within the chicken gut microbiome revealed by metagenomics and culture.</title>
        <authorList>
            <person name="Gilroy R."/>
            <person name="Ravi A."/>
            <person name="Getino M."/>
            <person name="Pursley I."/>
            <person name="Horton D.L."/>
            <person name="Alikhan N.F."/>
            <person name="Baker D."/>
            <person name="Gharbi K."/>
            <person name="Hall N."/>
            <person name="Watson M."/>
            <person name="Adriaenssens E.M."/>
            <person name="Foster-Nyarko E."/>
            <person name="Jarju S."/>
            <person name="Secka A."/>
            <person name="Antonio M."/>
            <person name="Oren A."/>
            <person name="Chaudhuri R.R."/>
            <person name="La Ragione R."/>
            <person name="Hildebrand F."/>
            <person name="Pallen M.J."/>
        </authorList>
    </citation>
    <scope>NUCLEOTIDE SEQUENCE</scope>
    <source>
        <strain evidence="7">ChiHjej13B12-24818</strain>
    </source>
</reference>
<dbReference type="PANTHER" id="PTHR46056">
    <property type="entry name" value="LONG-CHAIN-ALCOHOL OXIDASE"/>
    <property type="match status" value="1"/>
</dbReference>
<dbReference type="Pfam" id="PF05199">
    <property type="entry name" value="GMC_oxred_C"/>
    <property type="match status" value="1"/>
</dbReference>